<dbReference type="InterPro" id="IPR051438">
    <property type="entry name" value="RNF_E3_ubiq-protein_ligase"/>
</dbReference>
<dbReference type="GO" id="GO:0006511">
    <property type="term" value="P:ubiquitin-dependent protein catabolic process"/>
    <property type="evidence" value="ECO:0007669"/>
    <property type="project" value="TreeGrafter"/>
</dbReference>
<dbReference type="SUPFAM" id="SSF57850">
    <property type="entry name" value="RING/U-box"/>
    <property type="match status" value="1"/>
</dbReference>
<dbReference type="GO" id="GO:0008270">
    <property type="term" value="F:zinc ion binding"/>
    <property type="evidence" value="ECO:0007669"/>
    <property type="project" value="UniProtKB-KW"/>
</dbReference>
<feature type="compositionally biased region" description="Basic and acidic residues" evidence="5">
    <location>
        <begin position="585"/>
        <end position="603"/>
    </location>
</feature>
<dbReference type="InterPro" id="IPR018957">
    <property type="entry name" value="Znf_C3HC4_RING-type"/>
</dbReference>
<dbReference type="OrthoDB" id="1630758at2759"/>
<dbReference type="AlphaFoldDB" id="A0A5B0PYL0"/>
<feature type="region of interest" description="Disordered" evidence="5">
    <location>
        <begin position="642"/>
        <end position="712"/>
    </location>
</feature>
<keyword evidence="9" id="KW-1185">Reference proteome</keyword>
<dbReference type="Proteomes" id="UP000325313">
    <property type="component" value="Unassembled WGS sequence"/>
</dbReference>
<feature type="compositionally biased region" description="Polar residues" evidence="5">
    <location>
        <begin position="427"/>
        <end position="459"/>
    </location>
</feature>
<evidence type="ECO:0000256" key="3">
    <source>
        <dbReference type="ARBA" id="ARBA00022833"/>
    </source>
</evidence>
<evidence type="ECO:0000313" key="7">
    <source>
        <dbReference type="EMBL" id="KAA1106015.1"/>
    </source>
</evidence>
<accession>A0A5B0PYL0</accession>
<gene>
    <name evidence="7" type="ORF">PGT21_026629</name>
    <name evidence="8" type="ORF">PGTUg99_015482</name>
</gene>
<feature type="domain" description="RING-type" evidence="6">
    <location>
        <begin position="26"/>
        <end position="65"/>
    </location>
</feature>
<dbReference type="PROSITE" id="PS50089">
    <property type="entry name" value="ZF_RING_2"/>
    <property type="match status" value="1"/>
</dbReference>
<evidence type="ECO:0000256" key="5">
    <source>
        <dbReference type="SAM" id="MobiDB-lite"/>
    </source>
</evidence>
<dbReference type="GO" id="GO:0061630">
    <property type="term" value="F:ubiquitin protein ligase activity"/>
    <property type="evidence" value="ECO:0007669"/>
    <property type="project" value="TreeGrafter"/>
</dbReference>
<proteinExistence type="predicted"/>
<keyword evidence="1" id="KW-0479">Metal-binding</keyword>
<dbReference type="PANTHER" id="PTHR46016">
    <property type="entry name" value="ZINC FINGER, RING/FYVE/PHD-TYPE"/>
    <property type="match status" value="1"/>
</dbReference>
<evidence type="ECO:0000313" key="10">
    <source>
        <dbReference type="Proteomes" id="UP000325313"/>
    </source>
</evidence>
<dbReference type="Gene3D" id="3.30.40.10">
    <property type="entry name" value="Zinc/RING finger domain, C3HC4 (zinc finger)"/>
    <property type="match status" value="1"/>
</dbReference>
<feature type="region of interest" description="Disordered" evidence="5">
    <location>
        <begin position="572"/>
        <end position="603"/>
    </location>
</feature>
<evidence type="ECO:0000313" key="8">
    <source>
        <dbReference type="EMBL" id="KAA1120909.1"/>
    </source>
</evidence>
<dbReference type="GO" id="GO:0000209">
    <property type="term" value="P:protein polyubiquitination"/>
    <property type="evidence" value="ECO:0007669"/>
    <property type="project" value="TreeGrafter"/>
</dbReference>
<feature type="compositionally biased region" description="Low complexity" evidence="5">
    <location>
        <begin position="344"/>
        <end position="354"/>
    </location>
</feature>
<dbReference type="Pfam" id="PF00097">
    <property type="entry name" value="zf-C3HC4"/>
    <property type="match status" value="1"/>
</dbReference>
<evidence type="ECO:0000256" key="2">
    <source>
        <dbReference type="ARBA" id="ARBA00022771"/>
    </source>
</evidence>
<dbReference type="EMBL" id="VDEP01000240">
    <property type="protein sequence ID" value="KAA1120909.1"/>
    <property type="molecule type" value="Genomic_DNA"/>
</dbReference>
<evidence type="ECO:0000256" key="1">
    <source>
        <dbReference type="ARBA" id="ARBA00022723"/>
    </source>
</evidence>
<keyword evidence="2 4" id="KW-0863">Zinc-finger</keyword>
<feature type="region of interest" description="Disordered" evidence="5">
    <location>
        <begin position="120"/>
        <end position="156"/>
    </location>
</feature>
<comment type="caution">
    <text evidence="7">The sequence shown here is derived from an EMBL/GenBank/DDBJ whole genome shotgun (WGS) entry which is preliminary data.</text>
</comment>
<reference evidence="9 10" key="1">
    <citation type="submission" date="2019-05" db="EMBL/GenBank/DDBJ databases">
        <title>Emergence of the Ug99 lineage of the wheat stem rust pathogen through somatic hybridization.</title>
        <authorList>
            <person name="Li F."/>
            <person name="Upadhyaya N.M."/>
            <person name="Sperschneider J."/>
            <person name="Matny O."/>
            <person name="Nguyen-Phuc H."/>
            <person name="Mago R."/>
            <person name="Raley C."/>
            <person name="Miller M.E."/>
            <person name="Silverstein K.A.T."/>
            <person name="Henningsen E."/>
            <person name="Hirsch C.D."/>
            <person name="Visser B."/>
            <person name="Pretorius Z.A."/>
            <person name="Steffenson B.J."/>
            <person name="Schwessinger B."/>
            <person name="Dodds P.N."/>
            <person name="Figueroa M."/>
        </authorList>
    </citation>
    <scope>NUCLEOTIDE SEQUENCE [LARGE SCALE GENOMIC DNA]</scope>
    <source>
        <strain evidence="7">21-0</strain>
        <strain evidence="8 10">Ug99</strain>
    </source>
</reference>
<feature type="region of interest" description="Disordered" evidence="5">
    <location>
        <begin position="421"/>
        <end position="463"/>
    </location>
</feature>
<organism evidence="7 9">
    <name type="scientific">Puccinia graminis f. sp. tritici</name>
    <dbReference type="NCBI Taxonomy" id="56615"/>
    <lineage>
        <taxon>Eukaryota</taxon>
        <taxon>Fungi</taxon>
        <taxon>Dikarya</taxon>
        <taxon>Basidiomycota</taxon>
        <taxon>Pucciniomycotina</taxon>
        <taxon>Pucciniomycetes</taxon>
        <taxon>Pucciniales</taxon>
        <taxon>Pucciniaceae</taxon>
        <taxon>Puccinia</taxon>
    </lineage>
</organism>
<keyword evidence="3" id="KW-0862">Zinc</keyword>
<protein>
    <recommendedName>
        <fullName evidence="6">RING-type domain-containing protein</fullName>
    </recommendedName>
</protein>
<feature type="compositionally biased region" description="Low complexity" evidence="5">
    <location>
        <begin position="693"/>
        <end position="706"/>
    </location>
</feature>
<dbReference type="Proteomes" id="UP000324748">
    <property type="component" value="Unassembled WGS sequence"/>
</dbReference>
<dbReference type="InterPro" id="IPR001841">
    <property type="entry name" value="Znf_RING"/>
</dbReference>
<evidence type="ECO:0000256" key="4">
    <source>
        <dbReference type="PROSITE-ProRule" id="PRU00175"/>
    </source>
</evidence>
<dbReference type="InterPro" id="IPR013083">
    <property type="entry name" value="Znf_RING/FYVE/PHD"/>
</dbReference>
<feature type="compositionally biased region" description="Low complexity" evidence="5">
    <location>
        <begin position="646"/>
        <end position="659"/>
    </location>
</feature>
<name>A0A5B0PYL0_PUCGR</name>
<feature type="region of interest" description="Disordered" evidence="5">
    <location>
        <begin position="324"/>
        <end position="360"/>
    </location>
</feature>
<evidence type="ECO:0000313" key="9">
    <source>
        <dbReference type="Proteomes" id="UP000324748"/>
    </source>
</evidence>
<evidence type="ECO:0000259" key="6">
    <source>
        <dbReference type="PROSITE" id="PS50089"/>
    </source>
</evidence>
<feature type="compositionally biased region" description="Low complexity" evidence="5">
    <location>
        <begin position="675"/>
        <end position="684"/>
    </location>
</feature>
<sequence>MESESVSPSDDDVYDYLAEPNENLICPICRNPFIDPVMCESTDHVFCRVCLIKSLEVSPTCPIDRLPLSLSLVIPAPKIINKLVDELLVSCPFKSKLGCPFVCQRDLIAAHLRSHQAQIDHPDFGSSPVSQGQDPPLSKETFAQRPSLDQHPSTTSNHQLRFQWVSGRATLIANSQDQNSTSLAQMTSTATTAKNEPELSHCPFERFGCSFVGTPEVINHQHLPAVSDSAVLSDDSRCPFLSVREILNWFEHLEARNIALKEELTQSLVQRSELASVLDSLKASFRQLWLSQESGDHRIPLMNPPTHHHPLPFAPGPLASVFSHPEYPEELPSSRQSNRSPVGLSLPDPSSPTRRSSDSFLHMNSSRMNYDSLNGHRLKHFDHYPPACPAQFYCALGSPSSSKMKIRVSTFLRRGEVVTPATESFEHTQSLGESLVEPQSHQPTCISSQAEEPTNSPTPTLLPEQTIRSDSLFPTFNIQSVNDHHREISNNRYDQYHQLSKQDSIRQAALLSKTSSQTPQSESTNEHTGLLSRKIGELTEAIQSSLRAWHPHGPIILPSDLGVTDQPVAAEGRAANGRVVTDSTTTDRADGPDRMGSSDHHSVLSSLEKIEKLMGNLIEQGLTSHASKESLLEDLSNRASELSLKSSPSSSSSSSSSSSAPPPSSIHSLKRHPPSSSSRSQSTRFSEDFPTNSGPSYCSASSYSSSIRPMKL</sequence>
<dbReference type="EMBL" id="VSWC01000040">
    <property type="protein sequence ID" value="KAA1106015.1"/>
    <property type="molecule type" value="Genomic_DNA"/>
</dbReference>
<dbReference type="PANTHER" id="PTHR46016:SF1">
    <property type="entry name" value="RING-TYPE DOMAIN-CONTAINING PROTEIN"/>
    <property type="match status" value="1"/>
</dbReference>